<dbReference type="Proteomes" id="UP001595075">
    <property type="component" value="Unassembled WGS sequence"/>
</dbReference>
<sequence>MRPSLSFARLSNAGWWFRSGCCRLVPVRCQMSRSRDRKGSGALLYCGVSRLELNLTLKLVRNELMSEEDRR</sequence>
<evidence type="ECO:0008006" key="3">
    <source>
        <dbReference type="Google" id="ProtNLM"/>
    </source>
</evidence>
<dbReference type="EMBL" id="JAZHXI010000008">
    <property type="protein sequence ID" value="KAL2069130.1"/>
    <property type="molecule type" value="Genomic_DNA"/>
</dbReference>
<organism evidence="1 2">
    <name type="scientific">Oculimacula yallundae</name>
    <dbReference type="NCBI Taxonomy" id="86028"/>
    <lineage>
        <taxon>Eukaryota</taxon>
        <taxon>Fungi</taxon>
        <taxon>Dikarya</taxon>
        <taxon>Ascomycota</taxon>
        <taxon>Pezizomycotina</taxon>
        <taxon>Leotiomycetes</taxon>
        <taxon>Helotiales</taxon>
        <taxon>Ploettnerulaceae</taxon>
        <taxon>Oculimacula</taxon>
    </lineage>
</organism>
<evidence type="ECO:0000313" key="2">
    <source>
        <dbReference type="Proteomes" id="UP001595075"/>
    </source>
</evidence>
<reference evidence="1 2" key="1">
    <citation type="journal article" date="2024" name="Commun. Biol.">
        <title>Comparative genomic analysis of thermophilic fungi reveals convergent evolutionary adaptations and gene losses.</title>
        <authorList>
            <person name="Steindorff A.S."/>
            <person name="Aguilar-Pontes M.V."/>
            <person name="Robinson A.J."/>
            <person name="Andreopoulos B."/>
            <person name="LaButti K."/>
            <person name="Kuo A."/>
            <person name="Mondo S."/>
            <person name="Riley R."/>
            <person name="Otillar R."/>
            <person name="Haridas S."/>
            <person name="Lipzen A."/>
            <person name="Grimwood J."/>
            <person name="Schmutz J."/>
            <person name="Clum A."/>
            <person name="Reid I.D."/>
            <person name="Moisan M.C."/>
            <person name="Butler G."/>
            <person name="Nguyen T.T.M."/>
            <person name="Dewar K."/>
            <person name="Conant G."/>
            <person name="Drula E."/>
            <person name="Henrissat B."/>
            <person name="Hansel C."/>
            <person name="Singer S."/>
            <person name="Hutchinson M.I."/>
            <person name="de Vries R.P."/>
            <person name="Natvig D.O."/>
            <person name="Powell A.J."/>
            <person name="Tsang A."/>
            <person name="Grigoriev I.V."/>
        </authorList>
    </citation>
    <scope>NUCLEOTIDE SEQUENCE [LARGE SCALE GENOMIC DNA]</scope>
    <source>
        <strain evidence="1 2">CBS 494.80</strain>
    </source>
</reference>
<gene>
    <name evidence="1" type="ORF">VTL71DRAFT_15468</name>
</gene>
<protein>
    <recommendedName>
        <fullName evidence="3">Secreted protein</fullName>
    </recommendedName>
</protein>
<proteinExistence type="predicted"/>
<evidence type="ECO:0000313" key="1">
    <source>
        <dbReference type="EMBL" id="KAL2069130.1"/>
    </source>
</evidence>
<comment type="caution">
    <text evidence="1">The sequence shown here is derived from an EMBL/GenBank/DDBJ whole genome shotgun (WGS) entry which is preliminary data.</text>
</comment>
<keyword evidence="2" id="KW-1185">Reference proteome</keyword>
<accession>A0ABR4CHB4</accession>
<name>A0ABR4CHB4_9HELO</name>